<dbReference type="PROSITE" id="PS50043">
    <property type="entry name" value="HTH_LUXR_2"/>
    <property type="match status" value="1"/>
</dbReference>
<evidence type="ECO:0000256" key="3">
    <source>
        <dbReference type="ARBA" id="ARBA00023125"/>
    </source>
</evidence>
<dbReference type="PROSITE" id="PS50110">
    <property type="entry name" value="RESPONSE_REGULATORY"/>
    <property type="match status" value="1"/>
</dbReference>
<feature type="domain" description="Response regulatory" evidence="7">
    <location>
        <begin position="9"/>
        <end position="128"/>
    </location>
</feature>
<dbReference type="InterPro" id="IPR011006">
    <property type="entry name" value="CheY-like_superfamily"/>
</dbReference>
<keyword evidence="2" id="KW-0805">Transcription regulation</keyword>
<evidence type="ECO:0000313" key="9">
    <source>
        <dbReference type="Proteomes" id="UP000007013"/>
    </source>
</evidence>
<feature type="modified residue" description="4-aspartylphosphate" evidence="5">
    <location>
        <position position="63"/>
    </location>
</feature>
<dbReference type="PANTHER" id="PTHR43214:SF24">
    <property type="entry name" value="TRANSCRIPTIONAL REGULATORY PROTEIN NARL-RELATED"/>
    <property type="match status" value="1"/>
</dbReference>
<dbReference type="InterPro" id="IPR039420">
    <property type="entry name" value="WalR-like"/>
</dbReference>
<dbReference type="RefSeq" id="WP_012373475.1">
    <property type="nucleotide sequence ID" value="NC_010571.1"/>
</dbReference>
<protein>
    <submittedName>
        <fullName evidence="8">Two component transcriptional regulator, LuxR family</fullName>
    </submittedName>
</protein>
<dbReference type="Proteomes" id="UP000007013">
    <property type="component" value="Chromosome"/>
</dbReference>
<keyword evidence="9" id="KW-1185">Reference proteome</keyword>
<evidence type="ECO:0000259" key="6">
    <source>
        <dbReference type="PROSITE" id="PS50043"/>
    </source>
</evidence>
<evidence type="ECO:0000256" key="2">
    <source>
        <dbReference type="ARBA" id="ARBA00023015"/>
    </source>
</evidence>
<dbReference type="Pfam" id="PF00072">
    <property type="entry name" value="Response_reg"/>
    <property type="match status" value="1"/>
</dbReference>
<dbReference type="Gene3D" id="3.40.50.2300">
    <property type="match status" value="1"/>
</dbReference>
<dbReference type="GO" id="GO:0000160">
    <property type="term" value="P:phosphorelay signal transduction system"/>
    <property type="evidence" value="ECO:0007669"/>
    <property type="project" value="InterPro"/>
</dbReference>
<dbReference type="KEGG" id="ote:Oter_0647"/>
<evidence type="ECO:0000256" key="1">
    <source>
        <dbReference type="ARBA" id="ARBA00022553"/>
    </source>
</evidence>
<dbReference type="EMBL" id="CP001032">
    <property type="protein sequence ID" value="ACB73937.1"/>
    <property type="molecule type" value="Genomic_DNA"/>
</dbReference>
<dbReference type="SUPFAM" id="SSF52172">
    <property type="entry name" value="CheY-like"/>
    <property type="match status" value="1"/>
</dbReference>
<sequence>MSASAPTIRVLVVDDSALVRMGLRSVLGTHGAAARIVVAGEADSVASAVSETKRLKPDVVLLDIRLPDGSGLHACREIKRMDASTRVLILTSVATDELIQEAVMAGAQGYLMKEIDPDGLTRAIVDAFAGKSVLTPEITARVLQLLREGPPAAGDSLAVLSAQERRVLALVADGLTNKEVAEKLRLSDNTVKNYLVSVFEKLQVKRRSQAAAVYVQASRPTPPQA</sequence>
<dbReference type="SMART" id="SM00421">
    <property type="entry name" value="HTH_LUXR"/>
    <property type="match status" value="1"/>
</dbReference>
<dbReference type="HOGENOM" id="CLU_000445_90_10_0"/>
<dbReference type="STRING" id="452637.Oter_0647"/>
<dbReference type="CDD" id="cd17535">
    <property type="entry name" value="REC_NarL-like"/>
    <property type="match status" value="1"/>
</dbReference>
<dbReference type="PRINTS" id="PR00038">
    <property type="entry name" value="HTHLUXR"/>
</dbReference>
<evidence type="ECO:0000256" key="5">
    <source>
        <dbReference type="PROSITE-ProRule" id="PRU00169"/>
    </source>
</evidence>
<dbReference type="InterPro" id="IPR058245">
    <property type="entry name" value="NreC/VraR/RcsB-like_REC"/>
</dbReference>
<name>B1ZTJ2_OPITP</name>
<evidence type="ECO:0000256" key="4">
    <source>
        <dbReference type="ARBA" id="ARBA00023163"/>
    </source>
</evidence>
<dbReference type="PROSITE" id="PS00622">
    <property type="entry name" value="HTH_LUXR_1"/>
    <property type="match status" value="1"/>
</dbReference>
<dbReference type="GO" id="GO:0003677">
    <property type="term" value="F:DNA binding"/>
    <property type="evidence" value="ECO:0007669"/>
    <property type="project" value="UniProtKB-KW"/>
</dbReference>
<reference evidence="8 9" key="1">
    <citation type="journal article" date="2011" name="J. Bacteriol.">
        <title>Genome sequence of the verrucomicrobium Opitutus terrae PB90-1, an abundant inhabitant of rice paddy soil ecosystems.</title>
        <authorList>
            <person name="van Passel M.W."/>
            <person name="Kant R."/>
            <person name="Palva A."/>
            <person name="Copeland A."/>
            <person name="Lucas S."/>
            <person name="Lapidus A."/>
            <person name="Glavina del Rio T."/>
            <person name="Pitluck S."/>
            <person name="Goltsman E."/>
            <person name="Clum A."/>
            <person name="Sun H."/>
            <person name="Schmutz J."/>
            <person name="Larimer F.W."/>
            <person name="Land M.L."/>
            <person name="Hauser L."/>
            <person name="Kyrpides N."/>
            <person name="Mikhailova N."/>
            <person name="Richardson P.P."/>
            <person name="Janssen P.H."/>
            <person name="de Vos W.M."/>
            <person name="Smidt H."/>
        </authorList>
    </citation>
    <scope>NUCLEOTIDE SEQUENCE [LARGE SCALE GENOMIC DNA]</scope>
    <source>
        <strain evidence="9">DSM 11246 / JCM 15787 / PB90-1</strain>
    </source>
</reference>
<keyword evidence="1 5" id="KW-0597">Phosphoprotein</keyword>
<dbReference type="eggNOG" id="COG2197">
    <property type="taxonomic scope" value="Bacteria"/>
</dbReference>
<organism evidence="8 9">
    <name type="scientific">Opitutus terrae (strain DSM 11246 / JCM 15787 / PB90-1)</name>
    <dbReference type="NCBI Taxonomy" id="452637"/>
    <lineage>
        <taxon>Bacteria</taxon>
        <taxon>Pseudomonadati</taxon>
        <taxon>Verrucomicrobiota</taxon>
        <taxon>Opitutia</taxon>
        <taxon>Opitutales</taxon>
        <taxon>Opitutaceae</taxon>
        <taxon>Opitutus</taxon>
    </lineage>
</organism>
<keyword evidence="3" id="KW-0238">DNA-binding</keyword>
<dbReference type="GO" id="GO:0006355">
    <property type="term" value="P:regulation of DNA-templated transcription"/>
    <property type="evidence" value="ECO:0007669"/>
    <property type="project" value="InterPro"/>
</dbReference>
<dbReference type="OrthoDB" id="9779069at2"/>
<evidence type="ECO:0000313" key="8">
    <source>
        <dbReference type="EMBL" id="ACB73937.1"/>
    </source>
</evidence>
<keyword evidence="4" id="KW-0804">Transcription</keyword>
<dbReference type="CDD" id="cd06170">
    <property type="entry name" value="LuxR_C_like"/>
    <property type="match status" value="1"/>
</dbReference>
<dbReference type="SMART" id="SM00448">
    <property type="entry name" value="REC"/>
    <property type="match status" value="1"/>
</dbReference>
<dbReference type="PANTHER" id="PTHR43214">
    <property type="entry name" value="TWO-COMPONENT RESPONSE REGULATOR"/>
    <property type="match status" value="1"/>
</dbReference>
<evidence type="ECO:0000259" key="7">
    <source>
        <dbReference type="PROSITE" id="PS50110"/>
    </source>
</evidence>
<dbReference type="Pfam" id="PF00196">
    <property type="entry name" value="GerE"/>
    <property type="match status" value="1"/>
</dbReference>
<feature type="domain" description="HTH luxR-type" evidence="6">
    <location>
        <begin position="153"/>
        <end position="218"/>
    </location>
</feature>
<proteinExistence type="predicted"/>
<accession>B1ZTJ2</accession>
<dbReference type="AlphaFoldDB" id="B1ZTJ2"/>
<dbReference type="InterPro" id="IPR001789">
    <property type="entry name" value="Sig_transdc_resp-reg_receiver"/>
</dbReference>
<dbReference type="InterPro" id="IPR000792">
    <property type="entry name" value="Tscrpt_reg_LuxR_C"/>
</dbReference>
<gene>
    <name evidence="8" type="ordered locus">Oter_0647</name>
</gene>